<evidence type="ECO:0000313" key="2">
    <source>
        <dbReference type="EMBL" id="MFD0891517.1"/>
    </source>
</evidence>
<organism evidence="2 3">
    <name type="scientific">Streptosporangium algeriense</name>
    <dbReference type="NCBI Taxonomy" id="1682748"/>
    <lineage>
        <taxon>Bacteria</taxon>
        <taxon>Bacillati</taxon>
        <taxon>Actinomycetota</taxon>
        <taxon>Actinomycetes</taxon>
        <taxon>Streptosporangiales</taxon>
        <taxon>Streptosporangiaceae</taxon>
        <taxon>Streptosporangium</taxon>
    </lineage>
</organism>
<evidence type="ECO:0000259" key="1">
    <source>
        <dbReference type="Pfam" id="PF01979"/>
    </source>
</evidence>
<dbReference type="Proteomes" id="UP001597024">
    <property type="component" value="Unassembled WGS sequence"/>
</dbReference>
<sequence length="119" mass="12451">MRTLYTGATVFDGTGTPPEPADVVVEGDRIVEVGPGLDGDVRVDLAGTVLLPGFIDCHVHVTVDGVDVLKRLEAPYSLRYYRTARNLGDLLDAGLTTVRDAGGADLGTKVAVDTGVVRG</sequence>
<dbReference type="SUPFAM" id="SSF51556">
    <property type="entry name" value="Metallo-dependent hydrolases"/>
    <property type="match status" value="1"/>
</dbReference>
<dbReference type="InterPro" id="IPR032466">
    <property type="entry name" value="Metal_Hydrolase"/>
</dbReference>
<gene>
    <name evidence="2" type="ORF">ACFQ08_43795</name>
</gene>
<dbReference type="PANTHER" id="PTHR43135:SF3">
    <property type="entry name" value="ALPHA-D-RIBOSE 1-METHYLPHOSPHONATE 5-TRIPHOSPHATE DIPHOSPHATASE"/>
    <property type="match status" value="1"/>
</dbReference>
<dbReference type="Pfam" id="PF01979">
    <property type="entry name" value="Amidohydro_1"/>
    <property type="match status" value="1"/>
</dbReference>
<dbReference type="Gene3D" id="3.20.20.140">
    <property type="entry name" value="Metal-dependent hydrolases"/>
    <property type="match status" value="1"/>
</dbReference>
<dbReference type="InterPro" id="IPR011059">
    <property type="entry name" value="Metal-dep_hydrolase_composite"/>
</dbReference>
<dbReference type="PANTHER" id="PTHR43135">
    <property type="entry name" value="ALPHA-D-RIBOSE 1-METHYLPHOSPHONATE 5-TRIPHOSPHATE DIPHOSPHATASE"/>
    <property type="match status" value="1"/>
</dbReference>
<protein>
    <submittedName>
        <fullName evidence="2">Amidohydrolase family protein</fullName>
    </submittedName>
</protein>
<dbReference type="EMBL" id="JBHTHX010003249">
    <property type="protein sequence ID" value="MFD0891517.1"/>
    <property type="molecule type" value="Genomic_DNA"/>
</dbReference>
<feature type="domain" description="Amidohydrolase-related" evidence="1">
    <location>
        <begin position="49"/>
        <end position="103"/>
    </location>
</feature>
<dbReference type="InterPro" id="IPR006680">
    <property type="entry name" value="Amidohydro-rel"/>
</dbReference>
<evidence type="ECO:0000313" key="3">
    <source>
        <dbReference type="Proteomes" id="UP001597024"/>
    </source>
</evidence>
<name>A0ABW3E8T4_9ACTN</name>
<dbReference type="SUPFAM" id="SSF51338">
    <property type="entry name" value="Composite domain of metallo-dependent hydrolases"/>
    <property type="match status" value="1"/>
</dbReference>
<feature type="non-terminal residue" evidence="2">
    <location>
        <position position="119"/>
    </location>
</feature>
<proteinExistence type="predicted"/>
<accession>A0ABW3E8T4</accession>
<dbReference type="InterPro" id="IPR051781">
    <property type="entry name" value="Metallo-dep_Hydrolase"/>
</dbReference>
<comment type="caution">
    <text evidence="2">The sequence shown here is derived from an EMBL/GenBank/DDBJ whole genome shotgun (WGS) entry which is preliminary data.</text>
</comment>
<reference evidence="3" key="1">
    <citation type="journal article" date="2019" name="Int. J. Syst. Evol. Microbiol.">
        <title>The Global Catalogue of Microorganisms (GCM) 10K type strain sequencing project: providing services to taxonomists for standard genome sequencing and annotation.</title>
        <authorList>
            <consortium name="The Broad Institute Genomics Platform"/>
            <consortium name="The Broad Institute Genome Sequencing Center for Infectious Disease"/>
            <person name="Wu L."/>
            <person name="Ma J."/>
        </authorList>
    </citation>
    <scope>NUCLEOTIDE SEQUENCE [LARGE SCALE GENOMIC DNA]</scope>
    <source>
        <strain evidence="3">CCUG 62974</strain>
    </source>
</reference>
<keyword evidence="3" id="KW-1185">Reference proteome</keyword>
<dbReference type="Gene3D" id="2.30.40.10">
    <property type="entry name" value="Urease, subunit C, domain 1"/>
    <property type="match status" value="1"/>
</dbReference>